<evidence type="ECO:0000313" key="4">
    <source>
        <dbReference type="Proteomes" id="UP001152561"/>
    </source>
</evidence>
<protein>
    <submittedName>
        <fullName evidence="3">Uncharacterized protein</fullName>
    </submittedName>
</protein>
<keyword evidence="4" id="KW-1185">Reference proteome</keyword>
<name>A0A9Q1LIY6_9SOLA</name>
<dbReference type="OrthoDB" id="1898716at2759"/>
<comment type="caution">
    <text evidence="3">The sequence shown here is derived from an EMBL/GenBank/DDBJ whole genome shotgun (WGS) entry which is preliminary data.</text>
</comment>
<evidence type="ECO:0000256" key="1">
    <source>
        <dbReference type="SAM" id="Coils"/>
    </source>
</evidence>
<feature type="region of interest" description="Disordered" evidence="2">
    <location>
        <begin position="225"/>
        <end position="298"/>
    </location>
</feature>
<reference evidence="4" key="1">
    <citation type="journal article" date="2023" name="Proc. Natl. Acad. Sci. U.S.A.">
        <title>Genomic and structural basis for evolution of tropane alkaloid biosynthesis.</title>
        <authorList>
            <person name="Wanga Y.-J."/>
            <person name="Taina T."/>
            <person name="Yua J.-Y."/>
            <person name="Lia J."/>
            <person name="Xua B."/>
            <person name="Chenc J."/>
            <person name="D'Auriad J.C."/>
            <person name="Huanga J.-P."/>
            <person name="Huanga S.-X."/>
        </authorList>
    </citation>
    <scope>NUCLEOTIDE SEQUENCE [LARGE SCALE GENOMIC DNA]</scope>
    <source>
        <strain evidence="4">cv. KIB-2019</strain>
    </source>
</reference>
<organism evidence="3 4">
    <name type="scientific">Anisodus acutangulus</name>
    <dbReference type="NCBI Taxonomy" id="402998"/>
    <lineage>
        <taxon>Eukaryota</taxon>
        <taxon>Viridiplantae</taxon>
        <taxon>Streptophyta</taxon>
        <taxon>Embryophyta</taxon>
        <taxon>Tracheophyta</taxon>
        <taxon>Spermatophyta</taxon>
        <taxon>Magnoliopsida</taxon>
        <taxon>eudicotyledons</taxon>
        <taxon>Gunneridae</taxon>
        <taxon>Pentapetalae</taxon>
        <taxon>asterids</taxon>
        <taxon>lamiids</taxon>
        <taxon>Solanales</taxon>
        <taxon>Solanaceae</taxon>
        <taxon>Solanoideae</taxon>
        <taxon>Hyoscyameae</taxon>
        <taxon>Anisodus</taxon>
    </lineage>
</organism>
<dbReference type="AlphaFoldDB" id="A0A9Q1LIY6"/>
<keyword evidence="1" id="KW-0175">Coiled coil</keyword>
<dbReference type="EMBL" id="JAJAGQ010000017">
    <property type="protein sequence ID" value="KAJ8538128.1"/>
    <property type="molecule type" value="Genomic_DNA"/>
</dbReference>
<dbReference type="Proteomes" id="UP001152561">
    <property type="component" value="Unassembled WGS sequence"/>
</dbReference>
<accession>A0A9Q1LIY6</accession>
<sequence>MFSPSGRVSTFSGNKSIEDIMARYVNLPEHDRGRLHNQEHLQRAIAKLKCETDRTYQAPSFEINLLLLQEFQQEIIRYRTQQEDMERRLRMYEGDFCEITTVCEAQYREEIFQETLKQVQARRQVLEENYNSPQAQTTTQPQMDFASQNVNVVNNVATSDSIANSTSTFMDWVPHSERDPHVQILNFLDSNGLLPFRDEADQRMDNMLPPSLNQLHTPNVTIVTDHLSPNSRFDQNDPPRPTSFDGIIDVNNAPWPPLYPTGGGSSGEGRGEDEGSSGALGVCCCKGGEVGAGEEEGE</sequence>
<proteinExistence type="predicted"/>
<gene>
    <name evidence="3" type="ORF">K7X08_014668</name>
</gene>
<evidence type="ECO:0000256" key="2">
    <source>
        <dbReference type="SAM" id="MobiDB-lite"/>
    </source>
</evidence>
<evidence type="ECO:0000313" key="3">
    <source>
        <dbReference type="EMBL" id="KAJ8538128.1"/>
    </source>
</evidence>
<feature type="coiled-coil region" evidence="1">
    <location>
        <begin position="68"/>
        <end position="129"/>
    </location>
</feature>